<organism evidence="2 3">
    <name type="scientific">Cajanus cajan</name>
    <name type="common">Pigeon pea</name>
    <name type="synonym">Cajanus indicus</name>
    <dbReference type="NCBI Taxonomy" id="3821"/>
    <lineage>
        <taxon>Eukaryota</taxon>
        <taxon>Viridiplantae</taxon>
        <taxon>Streptophyta</taxon>
        <taxon>Embryophyta</taxon>
        <taxon>Tracheophyta</taxon>
        <taxon>Spermatophyta</taxon>
        <taxon>Magnoliopsida</taxon>
        <taxon>eudicotyledons</taxon>
        <taxon>Gunneridae</taxon>
        <taxon>Pentapetalae</taxon>
        <taxon>rosids</taxon>
        <taxon>fabids</taxon>
        <taxon>Fabales</taxon>
        <taxon>Fabaceae</taxon>
        <taxon>Papilionoideae</taxon>
        <taxon>50 kb inversion clade</taxon>
        <taxon>NPAAA clade</taxon>
        <taxon>indigoferoid/millettioid clade</taxon>
        <taxon>Phaseoleae</taxon>
        <taxon>Cajanus</taxon>
    </lineage>
</organism>
<evidence type="ECO:0000313" key="3">
    <source>
        <dbReference type="Proteomes" id="UP000075243"/>
    </source>
</evidence>
<dbReference type="PROSITE" id="PS50994">
    <property type="entry name" value="INTEGRASE"/>
    <property type="match status" value="1"/>
</dbReference>
<dbReference type="Gramene" id="C.cajan_33957.t">
    <property type="protein sequence ID" value="C.cajan_33957.t"/>
    <property type="gene ID" value="C.cajan_33957"/>
</dbReference>
<dbReference type="SUPFAM" id="SSF53098">
    <property type="entry name" value="Ribonuclease H-like"/>
    <property type="match status" value="1"/>
</dbReference>
<accession>A0A151RN54</accession>
<sequence length="278" mass="32391">MIGSAKMQDMLYILRVPFYHKLQIKPTKFTHTINTVNFTASDLETLWHFRYTWIFLLKQKSETVKTLKNFVVFVQTQFETTIKIIRSDNGTEFFMTNFFVNKGIMHQTSCVNTPQQNSIAERKHGHLLNVARALMIQSQLPKIYWSYSVIHAAHIINMLPTPVLDNFSPHEMLYKTEANFNQLKVFGSLCYASTLSINRRKFDPRASKCVFLGFKRGTKGYVLLNIQSREIFVSRDVVFHEHVFPYQRVQDANNETDSPNIHDQSLFTEDQPILSQPS</sequence>
<name>A0A151RN54_CAJCA</name>
<dbReference type="PANTHER" id="PTHR42648">
    <property type="entry name" value="TRANSPOSASE, PUTATIVE-RELATED"/>
    <property type="match status" value="1"/>
</dbReference>
<dbReference type="InterPro" id="IPR001584">
    <property type="entry name" value="Integrase_cat-core"/>
</dbReference>
<evidence type="ECO:0000313" key="2">
    <source>
        <dbReference type="EMBL" id="KYP43958.1"/>
    </source>
</evidence>
<dbReference type="GO" id="GO:0003676">
    <property type="term" value="F:nucleic acid binding"/>
    <property type="evidence" value="ECO:0007669"/>
    <property type="project" value="InterPro"/>
</dbReference>
<dbReference type="InterPro" id="IPR012337">
    <property type="entry name" value="RNaseH-like_sf"/>
</dbReference>
<proteinExistence type="predicted"/>
<evidence type="ECO:0000259" key="1">
    <source>
        <dbReference type="PROSITE" id="PS50994"/>
    </source>
</evidence>
<dbReference type="EMBL" id="KQ483646">
    <property type="protein sequence ID" value="KYP43958.1"/>
    <property type="molecule type" value="Genomic_DNA"/>
</dbReference>
<dbReference type="PANTHER" id="PTHR42648:SF31">
    <property type="entry name" value="RNA-DIRECTED DNA POLYMERASE"/>
    <property type="match status" value="1"/>
</dbReference>
<dbReference type="Pfam" id="PF25597">
    <property type="entry name" value="SH3_retrovirus"/>
    <property type="match status" value="1"/>
</dbReference>
<keyword evidence="3" id="KW-1185">Reference proteome</keyword>
<dbReference type="OMA" id="LYKTEAN"/>
<dbReference type="InterPro" id="IPR039537">
    <property type="entry name" value="Retrotran_Ty1/copia-like"/>
</dbReference>
<protein>
    <submittedName>
        <fullName evidence="2">Retrovirus-related Pol polyprotein from transposon TNT 1-94</fullName>
    </submittedName>
</protein>
<dbReference type="InterPro" id="IPR036397">
    <property type="entry name" value="RNaseH_sf"/>
</dbReference>
<dbReference type="GO" id="GO:0015074">
    <property type="term" value="P:DNA integration"/>
    <property type="evidence" value="ECO:0007669"/>
    <property type="project" value="InterPro"/>
</dbReference>
<dbReference type="Proteomes" id="UP000075243">
    <property type="component" value="Unassembled WGS sequence"/>
</dbReference>
<dbReference type="AlphaFoldDB" id="A0A151RN54"/>
<reference evidence="2" key="1">
    <citation type="journal article" date="2012" name="Nat. Biotechnol.">
        <title>Draft genome sequence of pigeonpea (Cajanus cajan), an orphan legume crop of resource-poor farmers.</title>
        <authorList>
            <person name="Varshney R.K."/>
            <person name="Chen W."/>
            <person name="Li Y."/>
            <person name="Bharti A.K."/>
            <person name="Saxena R.K."/>
            <person name="Schlueter J.A."/>
            <person name="Donoghue M.T."/>
            <person name="Azam S."/>
            <person name="Fan G."/>
            <person name="Whaley A.M."/>
            <person name="Farmer A.D."/>
            <person name="Sheridan J."/>
            <person name="Iwata A."/>
            <person name="Tuteja R."/>
            <person name="Penmetsa R.V."/>
            <person name="Wu W."/>
            <person name="Upadhyaya H.D."/>
            <person name="Yang S.P."/>
            <person name="Shah T."/>
            <person name="Saxena K.B."/>
            <person name="Michael T."/>
            <person name="McCombie W.R."/>
            <person name="Yang B."/>
            <person name="Zhang G."/>
            <person name="Yang H."/>
            <person name="Wang J."/>
            <person name="Spillane C."/>
            <person name="Cook D.R."/>
            <person name="May G.D."/>
            <person name="Xu X."/>
            <person name="Jackson S.A."/>
        </authorList>
    </citation>
    <scope>NUCLEOTIDE SEQUENCE [LARGE SCALE GENOMIC DNA]</scope>
</reference>
<feature type="domain" description="Integrase catalytic" evidence="1">
    <location>
        <begin position="13"/>
        <end position="177"/>
    </location>
</feature>
<dbReference type="InterPro" id="IPR057670">
    <property type="entry name" value="SH3_retrovirus"/>
</dbReference>
<gene>
    <name evidence="2" type="ORF">KK1_034598</name>
</gene>
<dbReference type="Gene3D" id="3.30.420.10">
    <property type="entry name" value="Ribonuclease H-like superfamily/Ribonuclease H"/>
    <property type="match status" value="1"/>
</dbReference>